<dbReference type="Pfam" id="PF00296">
    <property type="entry name" value="Bac_luciferase"/>
    <property type="match status" value="1"/>
</dbReference>
<name>A0ABX1IYU6_9PSEU</name>
<feature type="domain" description="Luciferase-like" evidence="3">
    <location>
        <begin position="38"/>
        <end position="328"/>
    </location>
</feature>
<evidence type="ECO:0000313" key="5">
    <source>
        <dbReference type="Proteomes" id="UP000715441"/>
    </source>
</evidence>
<gene>
    <name evidence="4" type="ORF">HFP15_06440</name>
</gene>
<sequence length="362" mass="39187">MGALSDDTGTLKFVHTYGAGLHSGDADPDVDDPRWQQRQIQDFVEFAVLAEELGFDGITVTEHHAPLMTCPSPHLLLAAAAVQTSRIRLGTAVTVLPLHSPLRVAEEAGMLDLLSDGRFELGLGRGVPGEAQIASGRDLTDGELKQAWLEGLAVVRLALTERDFTFDGKFFPVTRPTTIATRPLQDPLPVWLGGASRETMGLAAAHGWNVMRNFGSDTEHRDALEHYVKVAAEHGHSRSGANMLLERFVAIGETEDEAERNLTHLARAFGRFRSLYAAGGRRPVPATDGEFTVDSAAARKNQPAIAISGTPGQIVDTLARTVEATGARRLLVETFTREEARLFAGEVIPVLKARRLPDAHQA</sequence>
<dbReference type="PANTHER" id="PTHR30137:SF8">
    <property type="entry name" value="BLR5498 PROTEIN"/>
    <property type="match status" value="1"/>
</dbReference>
<organism evidence="4 5">
    <name type="scientific">Amycolatopsis acididurans</name>
    <dbReference type="NCBI Taxonomy" id="2724524"/>
    <lineage>
        <taxon>Bacteria</taxon>
        <taxon>Bacillati</taxon>
        <taxon>Actinomycetota</taxon>
        <taxon>Actinomycetes</taxon>
        <taxon>Pseudonocardiales</taxon>
        <taxon>Pseudonocardiaceae</taxon>
        <taxon>Amycolatopsis</taxon>
    </lineage>
</organism>
<evidence type="ECO:0000256" key="1">
    <source>
        <dbReference type="ARBA" id="ARBA00023002"/>
    </source>
</evidence>
<dbReference type="PANTHER" id="PTHR30137">
    <property type="entry name" value="LUCIFERASE-LIKE MONOOXYGENASE"/>
    <property type="match status" value="1"/>
</dbReference>
<dbReference type="SUPFAM" id="SSF51679">
    <property type="entry name" value="Bacterial luciferase-like"/>
    <property type="match status" value="1"/>
</dbReference>
<protein>
    <submittedName>
        <fullName evidence="4">LLM class flavin-dependent oxidoreductase</fullName>
    </submittedName>
</protein>
<dbReference type="EMBL" id="JAAXLS010000002">
    <property type="protein sequence ID" value="NKQ52514.1"/>
    <property type="molecule type" value="Genomic_DNA"/>
</dbReference>
<dbReference type="Proteomes" id="UP000715441">
    <property type="component" value="Unassembled WGS sequence"/>
</dbReference>
<accession>A0ABX1IYU6</accession>
<evidence type="ECO:0000256" key="2">
    <source>
        <dbReference type="ARBA" id="ARBA00023033"/>
    </source>
</evidence>
<evidence type="ECO:0000259" key="3">
    <source>
        <dbReference type="Pfam" id="PF00296"/>
    </source>
</evidence>
<dbReference type="InterPro" id="IPR011251">
    <property type="entry name" value="Luciferase-like_dom"/>
</dbReference>
<keyword evidence="2" id="KW-0503">Monooxygenase</keyword>
<keyword evidence="1" id="KW-0560">Oxidoreductase</keyword>
<evidence type="ECO:0000313" key="4">
    <source>
        <dbReference type="EMBL" id="NKQ52514.1"/>
    </source>
</evidence>
<keyword evidence="5" id="KW-1185">Reference proteome</keyword>
<comment type="caution">
    <text evidence="4">The sequence shown here is derived from an EMBL/GenBank/DDBJ whole genome shotgun (WGS) entry which is preliminary data.</text>
</comment>
<dbReference type="InterPro" id="IPR036661">
    <property type="entry name" value="Luciferase-like_sf"/>
</dbReference>
<dbReference type="InterPro" id="IPR050766">
    <property type="entry name" value="Bact_Lucif_Oxidored"/>
</dbReference>
<proteinExistence type="predicted"/>
<dbReference type="Gene3D" id="3.20.20.30">
    <property type="entry name" value="Luciferase-like domain"/>
    <property type="match status" value="1"/>
</dbReference>
<reference evidence="4 5" key="1">
    <citation type="submission" date="2020-04" db="EMBL/GenBank/DDBJ databases">
        <title>Novel species.</title>
        <authorList>
            <person name="Teo W.F.A."/>
            <person name="Lipun K."/>
            <person name="Srisuk N."/>
            <person name="Duangmal K."/>
        </authorList>
    </citation>
    <scope>NUCLEOTIDE SEQUENCE [LARGE SCALE GENOMIC DNA]</scope>
    <source>
        <strain evidence="4 5">K13G38</strain>
    </source>
</reference>
<dbReference type="RefSeq" id="WP_168512386.1">
    <property type="nucleotide sequence ID" value="NZ_JAAXLS010000002.1"/>
</dbReference>